<name>A0A1F4WIY0_UNCKA</name>
<proteinExistence type="inferred from homology"/>
<sequence>MLDFGSIFKTKRPLIGMVHLAPLLGVTDAPEIEKNIENALKDATTLQKAGFDSIIIENNYDLPHDIFVKPNVVSSFTYVANEIAKEISIPIGICVLWNDFYSALSIAKLINASYVRVPVFVDNVKTNYGVVTGDASAVTNFRKQISAENIAIFTDIQVKHSELLNVRPLSESAKEAIKKDSDGLIVTGKWTGDAPKASDLEEVREAADKFPILIGSGADIDNLQTLTKYADGIIIGTAIKEGESLTKEQHVNLKGFDKRISLEKAEKFREKFLRCVSIG</sequence>
<reference evidence="2 3" key="1">
    <citation type="journal article" date="2016" name="Nat. Commun.">
        <title>Thousands of microbial genomes shed light on interconnected biogeochemical processes in an aquifer system.</title>
        <authorList>
            <person name="Anantharaman K."/>
            <person name="Brown C.T."/>
            <person name="Hug L.A."/>
            <person name="Sharon I."/>
            <person name="Castelle C.J."/>
            <person name="Probst A.J."/>
            <person name="Thomas B.C."/>
            <person name="Singh A."/>
            <person name="Wilkins M.J."/>
            <person name="Karaoz U."/>
            <person name="Brodie E.L."/>
            <person name="Williams K.H."/>
            <person name="Hubbard S.S."/>
            <person name="Banfield J.F."/>
        </authorList>
    </citation>
    <scope>NUCLEOTIDE SEQUENCE [LARGE SCALE GENOMIC DNA]</scope>
</reference>
<dbReference type="PANTHER" id="PTHR21381:SF3">
    <property type="entry name" value="SGC REGION PROTEIN SGCQ-RELATED"/>
    <property type="match status" value="1"/>
</dbReference>
<dbReference type="AlphaFoldDB" id="A0A1F4WIY0"/>
<evidence type="ECO:0000313" key="3">
    <source>
        <dbReference type="Proteomes" id="UP000179113"/>
    </source>
</evidence>
<evidence type="ECO:0000256" key="1">
    <source>
        <dbReference type="ARBA" id="ARBA00006007"/>
    </source>
</evidence>
<evidence type="ECO:0008006" key="4">
    <source>
        <dbReference type="Google" id="ProtNLM"/>
    </source>
</evidence>
<dbReference type="PIRSF" id="PIRSF005956">
    <property type="entry name" value="BtpA"/>
    <property type="match status" value="1"/>
</dbReference>
<dbReference type="InterPro" id="IPR005137">
    <property type="entry name" value="BtpA"/>
</dbReference>
<dbReference type="NCBIfam" id="TIGR00259">
    <property type="entry name" value="thylakoid_BtpA"/>
    <property type="match status" value="1"/>
</dbReference>
<evidence type="ECO:0000313" key="2">
    <source>
        <dbReference type="EMBL" id="OGC69329.1"/>
    </source>
</evidence>
<dbReference type="EMBL" id="MEWA01000023">
    <property type="protein sequence ID" value="OGC69329.1"/>
    <property type="molecule type" value="Genomic_DNA"/>
</dbReference>
<accession>A0A1F4WIY0</accession>
<dbReference type="InterPro" id="IPR011060">
    <property type="entry name" value="RibuloseP-bd_barrel"/>
</dbReference>
<dbReference type="PANTHER" id="PTHR21381">
    <property type="entry name" value="ZGC:162297"/>
    <property type="match status" value="1"/>
</dbReference>
<protein>
    <recommendedName>
        <fullName evidence="4">Photosystem I assembly BtpA</fullName>
    </recommendedName>
</protein>
<organism evidence="2 3">
    <name type="scientific">candidate division WWE3 bacterium RIFOXYC1_FULL_39_7</name>
    <dbReference type="NCBI Taxonomy" id="1802643"/>
    <lineage>
        <taxon>Bacteria</taxon>
        <taxon>Katanobacteria</taxon>
    </lineage>
</organism>
<dbReference type="Pfam" id="PF03437">
    <property type="entry name" value="BtpA"/>
    <property type="match status" value="1"/>
</dbReference>
<dbReference type="Proteomes" id="UP000179113">
    <property type="component" value="Unassembled WGS sequence"/>
</dbReference>
<gene>
    <name evidence="2" type="ORF">A2415_03065</name>
</gene>
<dbReference type="SUPFAM" id="SSF51366">
    <property type="entry name" value="Ribulose-phoshate binding barrel"/>
    <property type="match status" value="1"/>
</dbReference>
<comment type="similarity">
    <text evidence="1">Belongs to the BtpA family.</text>
</comment>
<comment type="caution">
    <text evidence="2">The sequence shown here is derived from an EMBL/GenBank/DDBJ whole genome shotgun (WGS) entry which is preliminary data.</text>
</comment>